<protein>
    <submittedName>
        <fullName evidence="2">J domain-containing protein</fullName>
    </submittedName>
</protein>
<dbReference type="InterPro" id="IPR036869">
    <property type="entry name" value="J_dom_sf"/>
</dbReference>
<keyword evidence="1" id="KW-0175">Coiled coil</keyword>
<feature type="coiled-coil region" evidence="1">
    <location>
        <begin position="3"/>
        <end position="30"/>
    </location>
</feature>
<evidence type="ECO:0000313" key="2">
    <source>
        <dbReference type="EMBL" id="MDA0142427.1"/>
    </source>
</evidence>
<comment type="caution">
    <text evidence="2">The sequence shown here is derived from an EMBL/GenBank/DDBJ whole genome shotgun (WGS) entry which is preliminary data.</text>
</comment>
<proteinExistence type="predicted"/>
<dbReference type="SUPFAM" id="SSF46565">
    <property type="entry name" value="Chaperone J-domain"/>
    <property type="match status" value="1"/>
</dbReference>
<dbReference type="EMBL" id="JAPCID010000089">
    <property type="protein sequence ID" value="MDA0142427.1"/>
    <property type="molecule type" value="Genomic_DNA"/>
</dbReference>
<dbReference type="Proteomes" id="UP001147700">
    <property type="component" value="Unassembled WGS sequence"/>
</dbReference>
<dbReference type="RefSeq" id="WP_202958311.1">
    <property type="nucleotide sequence ID" value="NZ_JAPCID010000089.1"/>
</dbReference>
<gene>
    <name evidence="2" type="ORF">OJ962_33390</name>
</gene>
<keyword evidence="3" id="KW-1185">Reference proteome</keyword>
<organism evidence="2 3">
    <name type="scientific">Solirubrobacter deserti</name>
    <dbReference type="NCBI Taxonomy" id="2282478"/>
    <lineage>
        <taxon>Bacteria</taxon>
        <taxon>Bacillati</taxon>
        <taxon>Actinomycetota</taxon>
        <taxon>Thermoleophilia</taxon>
        <taxon>Solirubrobacterales</taxon>
        <taxon>Solirubrobacteraceae</taxon>
        <taxon>Solirubrobacter</taxon>
    </lineage>
</organism>
<name>A0ABT4RVC7_9ACTN</name>
<evidence type="ECO:0000256" key="1">
    <source>
        <dbReference type="SAM" id="Coils"/>
    </source>
</evidence>
<reference evidence="2" key="1">
    <citation type="submission" date="2022-10" db="EMBL/GenBank/DDBJ databases">
        <title>The WGS of Solirubrobacter sp. CPCC 204708.</title>
        <authorList>
            <person name="Jiang Z."/>
        </authorList>
    </citation>
    <scope>NUCLEOTIDE SEQUENCE</scope>
    <source>
        <strain evidence="2">CPCC 204708</strain>
    </source>
</reference>
<sequence>MAAPDLRDRLAELEMEHATLQSELQAFHAEYLARVGVIDVQVQELQAKLARGTPEAARAERRYRETTTAMASVPVAAPPPSDDLKTLFRDAAKRIHPDLQADAAGREHAEAFMKQLNAAYSRGDAEAIGNLVRQWETSPYAVPVATSAGPAPALAAAVEQAEQRLAEARDSDLARLLDQTLMAQMHGRDLLQELRWQAEEALAEARLRVAAIDN</sequence>
<evidence type="ECO:0000313" key="3">
    <source>
        <dbReference type="Proteomes" id="UP001147700"/>
    </source>
</evidence>
<accession>A0ABT4RVC7</accession>